<feature type="signal peptide" evidence="2">
    <location>
        <begin position="1"/>
        <end position="21"/>
    </location>
</feature>
<sequence length="480" mass="47063">MNLKALVLCGSFLACPLLAAGTKKKEEVIVPVPVPVPQGAGDGFGGPAYGGPGYGGPGGGTGVGGNAVGGDGVGGSSSVSVRGGGVFGGCPSWLPHCGSPQIETSSAGDGYGGPAYGGPGYGGPHGGDGIGGNALGGDGVGGDAAASAKRPGFRGNIFGLGKVSDGAEAGDGYGGPGYGGPGYGGPGGGTGVGGDGLGGNGFGGDAKNKATRLRGSFGRFGFTGKKKSTDVAEAGDGFGGPGYGGPGYGGPDGGDGIGGNGLGGDGLGGDVKSKKKNTGRFPRPAFGGRFGRNFRGRRLQTAGDETEEEEVTSPSTSPDVIPPLEADVIEPISAPPLTTGPSFSSSSAETNTVGESPSSSSDSPSLLSGLLNRLSLGGEGSRIGNFLSDLREDEQEEEKDINQEDVVESLPGSLTDTTDSGAPQVQPEQTQTDIVPPQIVSASSSSPSPQVAPFGFPAPFYPLPPWMLPPQQQSQAFYGY</sequence>
<feature type="compositionally biased region" description="Low complexity" evidence="1">
    <location>
        <begin position="356"/>
        <end position="376"/>
    </location>
</feature>
<dbReference type="PROSITE" id="PS51257">
    <property type="entry name" value="PROKAR_LIPOPROTEIN"/>
    <property type="match status" value="1"/>
</dbReference>
<feature type="compositionally biased region" description="Acidic residues" evidence="1">
    <location>
        <begin position="391"/>
        <end position="407"/>
    </location>
</feature>
<dbReference type="VEuPathDB" id="CryptoDB:Cvel_26745"/>
<dbReference type="EMBL" id="CDMZ01002450">
    <property type="protein sequence ID" value="CEM42431.1"/>
    <property type="molecule type" value="Genomic_DNA"/>
</dbReference>
<gene>
    <name evidence="3" type="ORF">Cvel_26745</name>
</gene>
<accession>A0A0G4HED2</accession>
<feature type="chain" id="PRO_5005191739" evidence="2">
    <location>
        <begin position="22"/>
        <end position="480"/>
    </location>
</feature>
<protein>
    <submittedName>
        <fullName evidence="3">Uncharacterized protein</fullName>
    </submittedName>
</protein>
<evidence type="ECO:0000256" key="2">
    <source>
        <dbReference type="SAM" id="SignalP"/>
    </source>
</evidence>
<organism evidence="3">
    <name type="scientific">Chromera velia CCMP2878</name>
    <dbReference type="NCBI Taxonomy" id="1169474"/>
    <lineage>
        <taxon>Eukaryota</taxon>
        <taxon>Sar</taxon>
        <taxon>Alveolata</taxon>
        <taxon>Colpodellida</taxon>
        <taxon>Chromeraceae</taxon>
        <taxon>Chromera</taxon>
    </lineage>
</organism>
<proteinExistence type="predicted"/>
<keyword evidence="2" id="KW-0732">Signal</keyword>
<evidence type="ECO:0000313" key="3">
    <source>
        <dbReference type="EMBL" id="CEM42431.1"/>
    </source>
</evidence>
<name>A0A0G4HED2_9ALVE</name>
<feature type="compositionally biased region" description="Low complexity" evidence="1">
    <location>
        <begin position="279"/>
        <end position="291"/>
    </location>
</feature>
<feature type="region of interest" description="Disordered" evidence="1">
    <location>
        <begin position="242"/>
        <end position="434"/>
    </location>
</feature>
<feature type="compositionally biased region" description="Polar residues" evidence="1">
    <location>
        <begin position="412"/>
        <end position="433"/>
    </location>
</feature>
<feature type="compositionally biased region" description="Polar residues" evidence="1">
    <location>
        <begin position="339"/>
        <end position="355"/>
    </location>
</feature>
<feature type="compositionally biased region" description="Gly residues" evidence="1">
    <location>
        <begin position="242"/>
        <end position="269"/>
    </location>
</feature>
<reference evidence="3" key="1">
    <citation type="submission" date="2014-11" db="EMBL/GenBank/DDBJ databases">
        <authorList>
            <person name="Otto D Thomas"/>
            <person name="Naeem Raeece"/>
        </authorList>
    </citation>
    <scope>NUCLEOTIDE SEQUENCE</scope>
</reference>
<evidence type="ECO:0000256" key="1">
    <source>
        <dbReference type="SAM" id="MobiDB-lite"/>
    </source>
</evidence>
<dbReference type="AlphaFoldDB" id="A0A0G4HED2"/>